<feature type="region of interest" description="Disordered" evidence="1">
    <location>
        <begin position="56"/>
        <end position="99"/>
    </location>
</feature>
<accession>A0A1C3RHE6</accession>
<organism evidence="3 4">
    <name type="scientific">Candidatus Terasakiella magnetica</name>
    <dbReference type="NCBI Taxonomy" id="1867952"/>
    <lineage>
        <taxon>Bacteria</taxon>
        <taxon>Pseudomonadati</taxon>
        <taxon>Pseudomonadota</taxon>
        <taxon>Alphaproteobacteria</taxon>
        <taxon>Rhodospirillales</taxon>
        <taxon>Terasakiellaceae</taxon>
        <taxon>Terasakiella</taxon>
    </lineage>
</organism>
<feature type="compositionally biased region" description="Basic residues" evidence="1">
    <location>
        <begin position="81"/>
        <end position="93"/>
    </location>
</feature>
<evidence type="ECO:0000259" key="2">
    <source>
        <dbReference type="Pfam" id="PF18821"/>
    </source>
</evidence>
<dbReference type="AlphaFoldDB" id="A0A1C3RHE6"/>
<dbReference type="OrthoDB" id="7873036at2"/>
<dbReference type="Pfam" id="PF18821">
    <property type="entry name" value="LPD7"/>
    <property type="match status" value="1"/>
</dbReference>
<sequence length="257" mass="29316">MNNIDVETYYTKKEEILALHDATASRNAKAEAFENHLINEINLTNKQIEELKKNMARTDNENKQKKYDEDKVPAQTGYVSKSKKPQTNKKKSSKYSDEEKQNWKANLVSDYFDTDMQHHASHIKQFRADKPVARLQLQDNSWLKDHTDKDKIALHGNVSDQSMNMLADMIQAKGWEPVTLEGTDEFKARAWLELGQRDIQVDDSYKPSKEMVKALEAVGAIKESKAEGNDPKPEPPLPSNDNDKDKEVEIPAPAMGM</sequence>
<protein>
    <recommendedName>
        <fullName evidence="2">Large polyvalent protein-associated domain-containing protein</fullName>
    </recommendedName>
</protein>
<gene>
    <name evidence="3" type="ORF">MTBPR1_30002</name>
</gene>
<evidence type="ECO:0000313" key="4">
    <source>
        <dbReference type="Proteomes" id="UP000231658"/>
    </source>
</evidence>
<feature type="compositionally biased region" description="Basic and acidic residues" evidence="1">
    <location>
        <begin position="56"/>
        <end position="72"/>
    </location>
</feature>
<name>A0A1C3RHE6_9PROT</name>
<reference evidence="3 4" key="1">
    <citation type="submission" date="2016-07" db="EMBL/GenBank/DDBJ databases">
        <authorList>
            <person name="Lefevre C.T."/>
        </authorList>
    </citation>
    <scope>NUCLEOTIDE SEQUENCE [LARGE SCALE GENOMIC DNA]</scope>
    <source>
        <strain evidence="3">PR1</strain>
    </source>
</reference>
<dbReference type="RefSeq" id="WP_069188726.1">
    <property type="nucleotide sequence ID" value="NZ_FLYE01000023.1"/>
</dbReference>
<dbReference type="Proteomes" id="UP000231658">
    <property type="component" value="Unassembled WGS sequence"/>
</dbReference>
<feature type="domain" description="Large polyvalent protein-associated" evidence="2">
    <location>
        <begin position="137"/>
        <end position="210"/>
    </location>
</feature>
<feature type="region of interest" description="Disordered" evidence="1">
    <location>
        <begin position="221"/>
        <end position="257"/>
    </location>
</feature>
<proteinExistence type="predicted"/>
<dbReference type="EMBL" id="FLYE01000023">
    <property type="protein sequence ID" value="SCA56632.1"/>
    <property type="molecule type" value="Genomic_DNA"/>
</dbReference>
<evidence type="ECO:0000256" key="1">
    <source>
        <dbReference type="SAM" id="MobiDB-lite"/>
    </source>
</evidence>
<dbReference type="STRING" id="1867952.MTBPR1_30002"/>
<keyword evidence="4" id="KW-1185">Reference proteome</keyword>
<feature type="compositionally biased region" description="Basic and acidic residues" evidence="1">
    <location>
        <begin position="222"/>
        <end position="233"/>
    </location>
</feature>
<evidence type="ECO:0000313" key="3">
    <source>
        <dbReference type="EMBL" id="SCA56632.1"/>
    </source>
</evidence>
<dbReference type="InterPro" id="IPR040677">
    <property type="entry name" value="LPD7"/>
</dbReference>